<evidence type="ECO:0000313" key="1">
    <source>
        <dbReference type="EMBL" id="PKK88555.1"/>
    </source>
</evidence>
<protein>
    <recommendedName>
        <fullName evidence="3">Alpha/beta hydrolase</fullName>
    </recommendedName>
</protein>
<dbReference type="SUPFAM" id="SSF53474">
    <property type="entry name" value="alpha/beta-Hydrolases"/>
    <property type="match status" value="1"/>
</dbReference>
<dbReference type="PANTHER" id="PTHR43265:SF1">
    <property type="entry name" value="ESTERASE ESTD"/>
    <property type="match status" value="1"/>
</dbReference>
<gene>
    <name evidence="1" type="ORF">CVV64_18305</name>
</gene>
<dbReference type="AlphaFoldDB" id="A0A2N1PJP1"/>
<dbReference type="InterPro" id="IPR029058">
    <property type="entry name" value="AB_hydrolase_fold"/>
</dbReference>
<dbReference type="InterPro" id="IPR053145">
    <property type="entry name" value="AB_hydrolase_Est10"/>
</dbReference>
<accession>A0A2N1PJP1</accession>
<dbReference type="Proteomes" id="UP000233256">
    <property type="component" value="Unassembled WGS sequence"/>
</dbReference>
<dbReference type="EMBL" id="PGXC01000042">
    <property type="protein sequence ID" value="PKK88555.1"/>
    <property type="molecule type" value="Genomic_DNA"/>
</dbReference>
<sequence length="296" mass="33936">MKRNIEIDLQSSSDYRNTQIVLSEAAKESRGTILMIHGTAPMNIDGLVPLQELQSKIQKADPDHYLSRTVYRELSDHLNELGWDTVRYTRTGVYDDNVSFDEYGKTDLKNIMDQLKGIFEAMPADKPRIVFAWSGGTVHALQMPLEKADALILLGAIATRRTDLHKFSPIPEEQKMAIQAQLDEILQQRETAVRAEMLNFDMPYGRFYDEEDLNENWTYLKQFPKLPTLILHGKKDAEVNFTQAELWKDNLPECNIVTLLEENRNHAWGSVGNSAEMADLARDMDKWLCETIRGAF</sequence>
<name>A0A2N1PJP1_9BACT</name>
<proteinExistence type="predicted"/>
<evidence type="ECO:0008006" key="3">
    <source>
        <dbReference type="Google" id="ProtNLM"/>
    </source>
</evidence>
<comment type="caution">
    <text evidence="1">The sequence shown here is derived from an EMBL/GenBank/DDBJ whole genome shotgun (WGS) entry which is preliminary data.</text>
</comment>
<evidence type="ECO:0000313" key="2">
    <source>
        <dbReference type="Proteomes" id="UP000233256"/>
    </source>
</evidence>
<reference evidence="1 2" key="1">
    <citation type="journal article" date="2017" name="ISME J.">
        <title>Potential for microbial H2 and metal transformations associated with novel bacteria and archaea in deep terrestrial subsurface sediments.</title>
        <authorList>
            <person name="Hernsdorf A.W."/>
            <person name="Amano Y."/>
            <person name="Miyakawa K."/>
            <person name="Ise K."/>
            <person name="Suzuki Y."/>
            <person name="Anantharaman K."/>
            <person name="Probst A."/>
            <person name="Burstein D."/>
            <person name="Thomas B.C."/>
            <person name="Banfield J.F."/>
        </authorList>
    </citation>
    <scope>NUCLEOTIDE SEQUENCE [LARGE SCALE GENOMIC DNA]</scope>
    <source>
        <strain evidence="1">HGW-Wallbacteria-1</strain>
    </source>
</reference>
<dbReference type="Gene3D" id="3.40.50.1820">
    <property type="entry name" value="alpha/beta hydrolase"/>
    <property type="match status" value="1"/>
</dbReference>
<dbReference type="GO" id="GO:0052689">
    <property type="term" value="F:carboxylic ester hydrolase activity"/>
    <property type="evidence" value="ECO:0007669"/>
    <property type="project" value="TreeGrafter"/>
</dbReference>
<organism evidence="1 2">
    <name type="scientific">Candidatus Wallbacteria bacterium HGW-Wallbacteria-1</name>
    <dbReference type="NCBI Taxonomy" id="2013854"/>
    <lineage>
        <taxon>Bacteria</taxon>
        <taxon>Candidatus Walliibacteriota</taxon>
    </lineage>
</organism>
<dbReference type="PANTHER" id="PTHR43265">
    <property type="entry name" value="ESTERASE ESTD"/>
    <property type="match status" value="1"/>
</dbReference>